<name>A0A0N5AAI3_9BILA</name>
<evidence type="ECO:0000313" key="2">
    <source>
        <dbReference type="WBParaSite" id="SMUV_0000115901-mRNA-1"/>
    </source>
</evidence>
<sequence>MHRKDKVWSKGREDNEIPSFELKREAEIMFIKEAQKSIAQEEIDGWELFKDKKLIWKLSGRCALQSECDKAVYLPKEYPVVTQLILEAHKNCGHFGAPYTLTEFRKRF</sequence>
<evidence type="ECO:0000313" key="1">
    <source>
        <dbReference type="Proteomes" id="UP000046393"/>
    </source>
</evidence>
<dbReference type="WBParaSite" id="SMUV_0000115901-mRNA-1">
    <property type="protein sequence ID" value="SMUV_0000115901-mRNA-1"/>
    <property type="gene ID" value="SMUV_0000115901"/>
</dbReference>
<accession>A0A0N5AAI3</accession>
<organism evidence="1 2">
    <name type="scientific">Syphacia muris</name>
    <dbReference type="NCBI Taxonomy" id="451379"/>
    <lineage>
        <taxon>Eukaryota</taxon>
        <taxon>Metazoa</taxon>
        <taxon>Ecdysozoa</taxon>
        <taxon>Nematoda</taxon>
        <taxon>Chromadorea</taxon>
        <taxon>Rhabditida</taxon>
        <taxon>Spirurina</taxon>
        <taxon>Oxyuridomorpha</taxon>
        <taxon>Oxyuroidea</taxon>
        <taxon>Oxyuridae</taxon>
        <taxon>Syphacia</taxon>
    </lineage>
</organism>
<dbReference type="AlphaFoldDB" id="A0A0N5AAI3"/>
<proteinExistence type="predicted"/>
<keyword evidence="1" id="KW-1185">Reference proteome</keyword>
<reference evidence="2" key="1">
    <citation type="submission" date="2017-02" db="UniProtKB">
        <authorList>
            <consortium name="WormBaseParasite"/>
        </authorList>
    </citation>
    <scope>IDENTIFICATION</scope>
</reference>
<dbReference type="Proteomes" id="UP000046393">
    <property type="component" value="Unplaced"/>
</dbReference>
<protein>
    <submittedName>
        <fullName evidence="2">Integrase_H2C2 domain-containing protein</fullName>
    </submittedName>
</protein>